<protein>
    <submittedName>
        <fullName evidence="1">Uncharacterized protein</fullName>
    </submittedName>
</protein>
<accession>A0ACB8X7C3</accession>
<organism evidence="1 2">
    <name type="scientific">Scortum barcoo</name>
    <name type="common">barcoo grunter</name>
    <dbReference type="NCBI Taxonomy" id="214431"/>
    <lineage>
        <taxon>Eukaryota</taxon>
        <taxon>Metazoa</taxon>
        <taxon>Chordata</taxon>
        <taxon>Craniata</taxon>
        <taxon>Vertebrata</taxon>
        <taxon>Euteleostomi</taxon>
        <taxon>Actinopterygii</taxon>
        <taxon>Neopterygii</taxon>
        <taxon>Teleostei</taxon>
        <taxon>Neoteleostei</taxon>
        <taxon>Acanthomorphata</taxon>
        <taxon>Eupercaria</taxon>
        <taxon>Centrarchiformes</taxon>
        <taxon>Terapontoidei</taxon>
        <taxon>Terapontidae</taxon>
        <taxon>Scortum</taxon>
    </lineage>
</organism>
<gene>
    <name evidence="1" type="ORF">L3Q82_016564</name>
</gene>
<dbReference type="EMBL" id="CM041532">
    <property type="protein sequence ID" value="KAI3376031.1"/>
    <property type="molecule type" value="Genomic_DNA"/>
</dbReference>
<evidence type="ECO:0000313" key="1">
    <source>
        <dbReference type="EMBL" id="KAI3376031.1"/>
    </source>
</evidence>
<dbReference type="Proteomes" id="UP000831701">
    <property type="component" value="Chromosome 2"/>
</dbReference>
<name>A0ACB8X7C3_9TELE</name>
<evidence type="ECO:0000313" key="2">
    <source>
        <dbReference type="Proteomes" id="UP000831701"/>
    </source>
</evidence>
<keyword evidence="2" id="KW-1185">Reference proteome</keyword>
<reference evidence="1" key="1">
    <citation type="submission" date="2022-04" db="EMBL/GenBank/DDBJ databases">
        <title>Jade perch genome.</title>
        <authorList>
            <person name="Chao B."/>
        </authorList>
    </citation>
    <scope>NUCLEOTIDE SEQUENCE</scope>
    <source>
        <strain evidence="1">CB-2022</strain>
    </source>
</reference>
<sequence>MDCLQDRDDRKVHVYQNGSDRPEEQDEFYRDRTEMKEDLLQTGDLSLILKQPKYTDTDIYTCTVYRERKTLMKKQVKLEVRGLYDVTLTLFIFHLTLDIQLMLWFVVLSVCQVEVDSGAKSVQLPFKTTADLPEDVRVEWTDRNYMKVHVCQNGSDRPEEQLFLYRDRTEMKEDLLQTGDLSLILKHPTDTDTGTYSCIVYNRKGKILRWKIVVLKVKGQYEDKGQRWRWIQEQSLSSCPSKPQLTCLKTSEWSGRDRFYRKVHVYQNGSDRPEEQDEFYRDRTEMKEDLLQTGDLSLILKHPTDTDTGTCSCIVYREGNILRWKTVELKVKGQYEDKVQSTNLQFPPLSLEKTHFSCCSGLLHVPVWWTTDGQKKSTSEMVAKFPSMPQLWKLYEGEEFVLLPCKYQTFNLDDPTSGLETLRSQSSNSPSSVKGHQSQLQKGSPGTHSREPISSAKRQYRDKVESHYHDSNTTSLWAGLESISDCSAESIRWRSRSGVESVQLPCKTIVHLTEDIKVVWTDRYDRKVHVYQNGSDQPEEQDEFYRDRTEMKEDLLQTGDLSLILKQPKYKDTDIYTCTVYRERKTLMKKQVKLKVKVCQVEVDSGAKSVQLCPQNHSSKPQLTCLKTSQWSGQTETTGRFMFIRTALTDLKNSPDFTESRTEMKEDLLQTGDLSLILKYPTDRDTRIYSCIVYREGKHREMENNGAQLKVKGQYEDTADLPEDVRVEWKDRDDRKVHVYQNCCDQPKEQFSLYRDRTEMKEDLLQTGDLSLILKYPTDTDTGEYSCTIYNRKILCRKTVQLIVKDSQPVLMTVNFQPVSQSASQTKSKPQASSSSSPSSPLTFGLPASSQLHRDPSLPDALNNFYARFDDDPNTSPSTRFTPPPGEEPLSVTAAAEVRRTLQRINPHAKLLVPITISGRVLKGCAHQLTEVLTDIFNTSLQQGGTPGGLVQTKQPLCINVKKTKEMIVDFRRGRHLPSPLYIGGTAVEVVSSFRYLGVHISDDLTWSKNTSCLIRKAHQRLYFLRRLRRAGLGSSVLTSFYRCVVESVLSSCSCSAAEKKALHRGW</sequence>
<proteinExistence type="predicted"/>
<comment type="caution">
    <text evidence="1">The sequence shown here is derived from an EMBL/GenBank/DDBJ whole genome shotgun (WGS) entry which is preliminary data.</text>
</comment>